<keyword evidence="3" id="KW-0966">Cell projection</keyword>
<proteinExistence type="predicted"/>
<dbReference type="Proteomes" id="UP000002424">
    <property type="component" value="Chromosome"/>
</dbReference>
<dbReference type="CDD" id="cd17470">
    <property type="entry name" value="T3SS_Flik_C"/>
    <property type="match status" value="1"/>
</dbReference>
<dbReference type="InterPro" id="IPR038610">
    <property type="entry name" value="FliK-like_C_sf"/>
</dbReference>
<accession>C1DHL0</accession>
<dbReference type="Gene3D" id="3.30.750.140">
    <property type="match status" value="1"/>
</dbReference>
<dbReference type="HOGENOM" id="CLU_592711_0_0_6"/>
<feature type="compositionally biased region" description="Low complexity" evidence="1">
    <location>
        <begin position="214"/>
        <end position="237"/>
    </location>
</feature>
<keyword evidence="3" id="KW-0969">Cilium</keyword>
<feature type="domain" description="Flagellar hook-length control protein-like C-terminal" evidence="2">
    <location>
        <begin position="342"/>
        <end position="418"/>
    </location>
</feature>
<dbReference type="Pfam" id="PF02120">
    <property type="entry name" value="Flg_hook"/>
    <property type="match status" value="1"/>
</dbReference>
<feature type="region of interest" description="Disordered" evidence="1">
    <location>
        <begin position="198"/>
        <end position="275"/>
    </location>
</feature>
<dbReference type="EnsemblBacteria" id="ACO78605">
    <property type="protein sequence ID" value="ACO78605"/>
    <property type="gene ID" value="Avin_24180"/>
</dbReference>
<protein>
    <submittedName>
        <fullName evidence="3">Flagellar hook-length control protein</fullName>
    </submittedName>
</protein>
<keyword evidence="4" id="KW-1185">Reference proteome</keyword>
<gene>
    <name evidence="3" type="primary">fliK</name>
    <name evidence="3" type="ordered locus">Avin_24180</name>
</gene>
<evidence type="ECO:0000256" key="1">
    <source>
        <dbReference type="SAM" id="MobiDB-lite"/>
    </source>
</evidence>
<dbReference type="AlphaFoldDB" id="C1DHL0"/>
<evidence type="ECO:0000259" key="2">
    <source>
        <dbReference type="Pfam" id="PF02120"/>
    </source>
</evidence>
<dbReference type="eggNOG" id="COG3144">
    <property type="taxonomic scope" value="Bacteria"/>
</dbReference>
<sequence length="461" mass="45180">MDIIALTAMSGAATSAPPSPSPAANGGDFARSLEQAAGRQAPSAAAAQPTSPRAADAQTPAATLLAAPMPLAISASVLPSLSLAGSAAVPEAQEEAPVHADELPEDTVAEQVAMLLQAPLPSTPALPAAAAPSLAQSDSSDDLQRIRSRLQAIESAGQLPLPGAAGAAPAGQPAQVTQSPPTAGATAATVTMGVPANIAHAPGQPAQFTSSPLPAGATTPGTPANAAQSSGQAASAAVEQDGPALPDAPVAASQGRPESAAGQSGPAPTPAEGAWAGENLAPSLASTADGATFPLAGASLSAGGTATSSPATAGASTAASLTAPLASPEWQRGLGQHLLGLQQRGEREIELHLHPAELGPLSISLKIGESGAQAQFLSAHPQVRAAVEQAIPQLREALAEQGIALGETSVGERQQQQRDERPASWSGGTSPAGGGNEEAVPGSPETVAPRPLRLEGIDLYA</sequence>
<dbReference type="OrthoDB" id="1792985at2"/>
<dbReference type="InterPro" id="IPR021136">
    <property type="entry name" value="Flagellar_hook_control-like_C"/>
</dbReference>
<evidence type="ECO:0000313" key="4">
    <source>
        <dbReference type="Proteomes" id="UP000002424"/>
    </source>
</evidence>
<dbReference type="GeneID" id="88185597"/>
<dbReference type="EMBL" id="CP001157">
    <property type="protein sequence ID" value="ACO78605.1"/>
    <property type="molecule type" value="Genomic_DNA"/>
</dbReference>
<name>C1DHL0_AZOVD</name>
<evidence type="ECO:0000313" key="3">
    <source>
        <dbReference type="EMBL" id="ACO78605.1"/>
    </source>
</evidence>
<dbReference type="KEGG" id="avn:Avin_24180"/>
<dbReference type="STRING" id="322710.Avin_24180"/>
<feature type="region of interest" description="Disordered" evidence="1">
    <location>
        <begin position="406"/>
        <end position="461"/>
    </location>
</feature>
<feature type="region of interest" description="Disordered" evidence="1">
    <location>
        <begin position="160"/>
        <end position="186"/>
    </location>
</feature>
<feature type="region of interest" description="Disordered" evidence="1">
    <location>
        <begin position="1"/>
        <end position="59"/>
    </location>
</feature>
<dbReference type="InterPro" id="IPR052563">
    <property type="entry name" value="FliK"/>
</dbReference>
<organism evidence="3 4">
    <name type="scientific">Azotobacter vinelandii (strain DJ / ATCC BAA-1303)</name>
    <dbReference type="NCBI Taxonomy" id="322710"/>
    <lineage>
        <taxon>Bacteria</taxon>
        <taxon>Pseudomonadati</taxon>
        <taxon>Pseudomonadota</taxon>
        <taxon>Gammaproteobacteria</taxon>
        <taxon>Pseudomonadales</taxon>
        <taxon>Pseudomonadaceae</taxon>
        <taxon>Azotobacter</taxon>
    </lineage>
</organism>
<feature type="compositionally biased region" description="Basic and acidic residues" evidence="1">
    <location>
        <begin position="452"/>
        <end position="461"/>
    </location>
</feature>
<dbReference type="RefSeq" id="WP_012701000.1">
    <property type="nucleotide sequence ID" value="NC_012560.1"/>
</dbReference>
<reference evidence="3 4" key="1">
    <citation type="journal article" date="2009" name="J. Bacteriol.">
        <title>Genome sequence of Azotobacter vinelandii, an obligate aerobe specialized to support diverse anaerobic metabolic processes.</title>
        <authorList>
            <person name="Setubal J.C."/>
            <person name="dos Santos P."/>
            <person name="Goldman B.S."/>
            <person name="Ertesvag H."/>
            <person name="Espin G."/>
            <person name="Rubio L.M."/>
            <person name="Valla S."/>
            <person name="Almeida N.F."/>
            <person name="Balasubramanian D."/>
            <person name="Cromes L."/>
            <person name="Curatti L."/>
            <person name="Du Z."/>
            <person name="Godsy E."/>
            <person name="Goodner B."/>
            <person name="Hellner-Burris K."/>
            <person name="Hernandez J.A."/>
            <person name="Houmiel K."/>
            <person name="Imperial J."/>
            <person name="Kennedy C."/>
            <person name="Larson T.J."/>
            <person name="Latreille P."/>
            <person name="Ligon L.S."/>
            <person name="Lu J."/>
            <person name="Maerk M."/>
            <person name="Miller N.M."/>
            <person name="Norton S."/>
            <person name="O'Carroll I.P."/>
            <person name="Paulsen I."/>
            <person name="Raulfs E.C."/>
            <person name="Roemer R."/>
            <person name="Rosser J."/>
            <person name="Segura D."/>
            <person name="Slater S."/>
            <person name="Stricklin S.L."/>
            <person name="Studholme D.J."/>
            <person name="Sun J."/>
            <person name="Viana C.J."/>
            <person name="Wallin E."/>
            <person name="Wang B."/>
            <person name="Wheeler C."/>
            <person name="Zhu H."/>
            <person name="Dean D.R."/>
            <person name="Dixon R."/>
            <person name="Wood D."/>
        </authorList>
    </citation>
    <scope>NUCLEOTIDE SEQUENCE [LARGE SCALE GENOMIC DNA]</scope>
    <source>
        <strain evidence="4">DJ / ATCC BAA-1303</strain>
    </source>
</reference>
<feature type="compositionally biased region" description="Low complexity" evidence="1">
    <location>
        <begin position="35"/>
        <end position="59"/>
    </location>
</feature>
<dbReference type="PANTHER" id="PTHR37533">
    <property type="entry name" value="FLAGELLAR HOOK-LENGTH CONTROL PROTEIN"/>
    <property type="match status" value="1"/>
</dbReference>
<dbReference type="PANTHER" id="PTHR37533:SF2">
    <property type="entry name" value="FLAGELLAR HOOK-LENGTH CONTROL PROTEIN"/>
    <property type="match status" value="1"/>
</dbReference>
<keyword evidence="3" id="KW-0282">Flagellum</keyword>